<evidence type="ECO:0000313" key="2">
    <source>
        <dbReference type="EMBL" id="CDW29141.1"/>
    </source>
</evidence>
<dbReference type="AlphaFoldDB" id="A0A0K2TUQ8"/>
<protein>
    <submittedName>
        <fullName evidence="2">Uncharacterized protein</fullName>
    </submittedName>
</protein>
<dbReference type="EMBL" id="HACA01011780">
    <property type="protein sequence ID" value="CDW29141.1"/>
    <property type="molecule type" value="Transcribed_RNA"/>
</dbReference>
<organism evidence="2">
    <name type="scientific">Lepeophtheirus salmonis</name>
    <name type="common">Salmon louse</name>
    <name type="synonym">Caligus salmonis</name>
    <dbReference type="NCBI Taxonomy" id="72036"/>
    <lineage>
        <taxon>Eukaryota</taxon>
        <taxon>Metazoa</taxon>
        <taxon>Ecdysozoa</taxon>
        <taxon>Arthropoda</taxon>
        <taxon>Crustacea</taxon>
        <taxon>Multicrustacea</taxon>
        <taxon>Hexanauplia</taxon>
        <taxon>Copepoda</taxon>
        <taxon>Siphonostomatoida</taxon>
        <taxon>Caligidae</taxon>
        <taxon>Lepeophtheirus</taxon>
    </lineage>
</organism>
<keyword evidence="1" id="KW-1133">Transmembrane helix</keyword>
<keyword evidence="1" id="KW-0812">Transmembrane</keyword>
<evidence type="ECO:0000256" key="1">
    <source>
        <dbReference type="SAM" id="Phobius"/>
    </source>
</evidence>
<sequence>MGTSCFFFIYRRYTVNISSSPFHMSCCVVMKSIFFLFFESYLIVLMPPHSIFLVSFCMHTIHEQPRHNI</sequence>
<name>A0A0K2TUQ8_LEPSM</name>
<feature type="transmembrane region" description="Helical" evidence="1">
    <location>
        <begin position="22"/>
        <end position="44"/>
    </location>
</feature>
<accession>A0A0K2TUQ8</accession>
<keyword evidence="1" id="KW-0472">Membrane</keyword>
<proteinExistence type="predicted"/>
<reference evidence="2" key="1">
    <citation type="submission" date="2014-05" db="EMBL/GenBank/DDBJ databases">
        <authorList>
            <person name="Chronopoulou M."/>
        </authorList>
    </citation>
    <scope>NUCLEOTIDE SEQUENCE</scope>
    <source>
        <tissue evidence="2">Whole organism</tissue>
    </source>
</reference>